<organism evidence="1 2">
    <name type="scientific">Armillaria tabescens</name>
    <name type="common">Ringless honey mushroom</name>
    <name type="synonym">Agaricus tabescens</name>
    <dbReference type="NCBI Taxonomy" id="1929756"/>
    <lineage>
        <taxon>Eukaryota</taxon>
        <taxon>Fungi</taxon>
        <taxon>Dikarya</taxon>
        <taxon>Basidiomycota</taxon>
        <taxon>Agaricomycotina</taxon>
        <taxon>Agaricomycetes</taxon>
        <taxon>Agaricomycetidae</taxon>
        <taxon>Agaricales</taxon>
        <taxon>Marasmiineae</taxon>
        <taxon>Physalacriaceae</taxon>
        <taxon>Desarmillaria</taxon>
    </lineage>
</organism>
<gene>
    <name evidence="1" type="ORF">EV420DRAFT_1226219</name>
</gene>
<accession>A0AA39MVN4</accession>
<comment type="caution">
    <text evidence="1">The sequence shown here is derived from an EMBL/GenBank/DDBJ whole genome shotgun (WGS) entry which is preliminary data.</text>
</comment>
<evidence type="ECO:0000313" key="1">
    <source>
        <dbReference type="EMBL" id="KAK0447903.1"/>
    </source>
</evidence>
<reference evidence="1" key="1">
    <citation type="submission" date="2023-06" db="EMBL/GenBank/DDBJ databases">
        <authorList>
            <consortium name="Lawrence Berkeley National Laboratory"/>
            <person name="Ahrendt S."/>
            <person name="Sahu N."/>
            <person name="Indic B."/>
            <person name="Wong-Bajracharya J."/>
            <person name="Merenyi Z."/>
            <person name="Ke H.-M."/>
            <person name="Monk M."/>
            <person name="Kocsube S."/>
            <person name="Drula E."/>
            <person name="Lipzen A."/>
            <person name="Balint B."/>
            <person name="Henrissat B."/>
            <person name="Andreopoulos B."/>
            <person name="Martin F.M."/>
            <person name="Harder C.B."/>
            <person name="Rigling D."/>
            <person name="Ford K.L."/>
            <person name="Foster G.D."/>
            <person name="Pangilinan J."/>
            <person name="Papanicolaou A."/>
            <person name="Barry K."/>
            <person name="LaButti K."/>
            <person name="Viragh M."/>
            <person name="Koriabine M."/>
            <person name="Yan M."/>
            <person name="Riley R."/>
            <person name="Champramary S."/>
            <person name="Plett K.L."/>
            <person name="Tsai I.J."/>
            <person name="Slot J."/>
            <person name="Sipos G."/>
            <person name="Plett J."/>
            <person name="Nagy L.G."/>
            <person name="Grigoriev I.V."/>
        </authorList>
    </citation>
    <scope>NUCLEOTIDE SEQUENCE</scope>
    <source>
        <strain evidence="1">CCBAS 213</strain>
    </source>
</reference>
<dbReference type="AlphaFoldDB" id="A0AA39MVN4"/>
<sequence>ITKVKLHVLAHLPEDICRFGPAVIFVTEIFECFNAVFRMCSVLSNHLAPSRDIAITLADMERFKHLVSGG</sequence>
<feature type="non-terminal residue" evidence="1">
    <location>
        <position position="70"/>
    </location>
</feature>
<feature type="non-terminal residue" evidence="1">
    <location>
        <position position="1"/>
    </location>
</feature>
<dbReference type="RefSeq" id="XP_060326318.1">
    <property type="nucleotide sequence ID" value="XM_060466508.1"/>
</dbReference>
<evidence type="ECO:0000313" key="2">
    <source>
        <dbReference type="Proteomes" id="UP001175211"/>
    </source>
</evidence>
<dbReference type="EMBL" id="JAUEPS010000043">
    <property type="protein sequence ID" value="KAK0447903.1"/>
    <property type="molecule type" value="Genomic_DNA"/>
</dbReference>
<keyword evidence="2" id="KW-1185">Reference proteome</keyword>
<protein>
    <submittedName>
        <fullName evidence="1">Uncharacterized protein</fullName>
    </submittedName>
</protein>
<dbReference type="Proteomes" id="UP001175211">
    <property type="component" value="Unassembled WGS sequence"/>
</dbReference>
<dbReference type="GeneID" id="85350056"/>
<proteinExistence type="predicted"/>
<name>A0AA39MVN4_ARMTA</name>